<proteinExistence type="inferred from homology"/>
<evidence type="ECO:0000256" key="2">
    <source>
        <dbReference type="ARBA" id="ARBA00009995"/>
    </source>
</evidence>
<comment type="pathway">
    <text evidence="1">Pigment biosynthesis; anthocyanin biosynthesis.</text>
</comment>
<dbReference type="InterPro" id="IPR035595">
    <property type="entry name" value="UDP_glycos_trans_CS"/>
</dbReference>
<organism evidence="8 9">
    <name type="scientific">Coffea arabica</name>
    <name type="common">Arabian coffee</name>
    <dbReference type="NCBI Taxonomy" id="13443"/>
    <lineage>
        <taxon>Eukaryota</taxon>
        <taxon>Viridiplantae</taxon>
        <taxon>Streptophyta</taxon>
        <taxon>Embryophyta</taxon>
        <taxon>Tracheophyta</taxon>
        <taxon>Spermatophyta</taxon>
        <taxon>Magnoliopsida</taxon>
        <taxon>eudicotyledons</taxon>
        <taxon>Gunneridae</taxon>
        <taxon>Pentapetalae</taxon>
        <taxon>asterids</taxon>
        <taxon>lamiids</taxon>
        <taxon>Gentianales</taxon>
        <taxon>Rubiaceae</taxon>
        <taxon>Ixoroideae</taxon>
        <taxon>Gardenieae complex</taxon>
        <taxon>Bertiereae - Coffeeae clade</taxon>
        <taxon>Coffeeae</taxon>
        <taxon>Coffea</taxon>
    </lineage>
</organism>
<comment type="similarity">
    <text evidence="2 5">Belongs to the UDP-glycosyltransferase family.</text>
</comment>
<gene>
    <name evidence="9" type="primary">LOC113726091</name>
</gene>
<reference evidence="8" key="1">
    <citation type="journal article" date="2025" name="Foods">
        <title>Unveiling the Microbial Signatures of Arabica Coffee Cherries: Insights into Ripeness Specific Diversity, Functional Traits, and Implications for Quality and Safety.</title>
        <authorList>
            <consortium name="RefSeq"/>
            <person name="Tenea G.N."/>
            <person name="Cifuentes V."/>
            <person name="Reyes P."/>
            <person name="Cevallos-Vallejos M."/>
        </authorList>
    </citation>
    <scope>NUCLEOTIDE SEQUENCE [LARGE SCALE GENOMIC DNA]</scope>
</reference>
<evidence type="ECO:0000313" key="8">
    <source>
        <dbReference type="Proteomes" id="UP001652660"/>
    </source>
</evidence>
<evidence type="ECO:0000256" key="4">
    <source>
        <dbReference type="ARBA" id="ARBA00022679"/>
    </source>
</evidence>
<dbReference type="InterPro" id="IPR002213">
    <property type="entry name" value="UDP_glucos_trans"/>
</dbReference>
<evidence type="ECO:0000259" key="7">
    <source>
        <dbReference type="Pfam" id="PF26168"/>
    </source>
</evidence>
<keyword evidence="3 5" id="KW-0328">Glycosyltransferase</keyword>
<evidence type="ECO:0000256" key="5">
    <source>
        <dbReference type="RuleBase" id="RU003718"/>
    </source>
</evidence>
<dbReference type="Pfam" id="PF00201">
    <property type="entry name" value="UDPGT"/>
    <property type="match status" value="1"/>
</dbReference>
<dbReference type="GO" id="GO:0035251">
    <property type="term" value="F:UDP-glucosyltransferase activity"/>
    <property type="evidence" value="ECO:0007669"/>
    <property type="project" value="InterPro"/>
</dbReference>
<keyword evidence="4 5" id="KW-0808">Transferase</keyword>
<dbReference type="SUPFAM" id="SSF53756">
    <property type="entry name" value="UDP-Glycosyltransferase/glycogen phosphorylase"/>
    <property type="match status" value="1"/>
</dbReference>
<evidence type="ECO:0000256" key="6">
    <source>
        <dbReference type="RuleBase" id="RU362057"/>
    </source>
</evidence>
<dbReference type="EC" id="2.4.1.-" evidence="6"/>
<keyword evidence="8" id="KW-1185">Reference proteome</keyword>
<dbReference type="OrthoDB" id="5835829at2759"/>
<dbReference type="Pfam" id="PF26168">
    <property type="entry name" value="Glyco_transf_N"/>
    <property type="match status" value="1"/>
</dbReference>
<dbReference type="GeneID" id="113726091"/>
<sequence length="455" mass="50794">MVDDKHNSMSIVMYPWFAMGHLTAFLHLSNKLADGGHKIFFLLPTKTQAQLKQFNLYPDLINFIPLCVPQVEGLPPGAETTADITFHLQPNLRLAMDNTQPQIESILQEIKPQVVFFDFTHWLPKLARHLGIKSIFFITTSSAMSGYTFRREQTTDADLMKAPPGFPSSCIKLLSHEARGLNFAGKVKEIGSGLSFLERLLISAEDCDAIGFKTCREMEGPYCEFIEREFKKPVILAGPVLPEQPTTTLEEKWEKWLSGFKAKSAIFCAFGSECRLQKDQFQELLKGLELTGLPFLAALKPPIGSETIEMALPEGFNERIQGRGVVYGGWVQQQLILAHSSVGCFVTHCGSGSLSEGLVNECQMVLLPQFGDQFINARLMGGDLRVGVEVEKGDEDGLFTKEGVCKAIRMVMDDGSEIGKEVRANHAKWRDFLLREGTESSYIDEFINKMKGLLN</sequence>
<dbReference type="FunFam" id="3.40.50.2000:FF:000087">
    <property type="entry name" value="Glycosyltransferase"/>
    <property type="match status" value="1"/>
</dbReference>
<dbReference type="FunFam" id="3.40.50.2000:FF:000037">
    <property type="entry name" value="Glycosyltransferase"/>
    <property type="match status" value="1"/>
</dbReference>
<dbReference type="Proteomes" id="UP001652660">
    <property type="component" value="Chromosome 2c"/>
</dbReference>
<evidence type="ECO:0000256" key="1">
    <source>
        <dbReference type="ARBA" id="ARBA00004935"/>
    </source>
</evidence>
<reference evidence="9" key="2">
    <citation type="submission" date="2025-08" db="UniProtKB">
        <authorList>
            <consortium name="RefSeq"/>
        </authorList>
    </citation>
    <scope>IDENTIFICATION</scope>
    <source>
        <tissue evidence="9">Leaves</tissue>
    </source>
</reference>
<evidence type="ECO:0000256" key="3">
    <source>
        <dbReference type="ARBA" id="ARBA00022676"/>
    </source>
</evidence>
<dbReference type="PANTHER" id="PTHR48049">
    <property type="entry name" value="GLYCOSYLTRANSFERASE"/>
    <property type="match status" value="1"/>
</dbReference>
<dbReference type="CDD" id="cd03784">
    <property type="entry name" value="GT1_Gtf-like"/>
    <property type="match status" value="1"/>
</dbReference>
<dbReference type="Gene3D" id="3.40.50.2000">
    <property type="entry name" value="Glycogen Phosphorylase B"/>
    <property type="match status" value="2"/>
</dbReference>
<protein>
    <recommendedName>
        <fullName evidence="6">Glycosyltransferase</fullName>
        <ecNumber evidence="6">2.4.1.-</ecNumber>
    </recommendedName>
</protein>
<name>A0A6P6VS18_COFAR</name>
<dbReference type="RefSeq" id="XP_027105416.1">
    <property type="nucleotide sequence ID" value="XM_027249615.2"/>
</dbReference>
<dbReference type="AlphaFoldDB" id="A0A6P6VS18"/>
<dbReference type="InterPro" id="IPR058980">
    <property type="entry name" value="Glyco_transf_N"/>
</dbReference>
<feature type="domain" description="Glycosyltransferase N-terminal" evidence="7">
    <location>
        <begin position="8"/>
        <end position="110"/>
    </location>
</feature>
<evidence type="ECO:0000313" key="9">
    <source>
        <dbReference type="RefSeq" id="XP_027105416.1"/>
    </source>
</evidence>
<dbReference type="InterPro" id="IPR050481">
    <property type="entry name" value="UDP-glycosyltransf_plant"/>
</dbReference>
<dbReference type="PANTHER" id="PTHR48049:SF34">
    <property type="entry name" value="UDP-GLYCOSYLTRANSFERASE 79B30-LIKE"/>
    <property type="match status" value="1"/>
</dbReference>
<accession>A0A6P6VS18</accession>
<dbReference type="GO" id="GO:0009718">
    <property type="term" value="P:anthocyanin-containing compound biosynthetic process"/>
    <property type="evidence" value="ECO:0007669"/>
    <property type="project" value="UniProtKB-ARBA"/>
</dbReference>
<dbReference type="PROSITE" id="PS00375">
    <property type="entry name" value="UDPGT"/>
    <property type="match status" value="1"/>
</dbReference>